<dbReference type="Pfam" id="PF00069">
    <property type="entry name" value="Pkinase"/>
    <property type="match status" value="1"/>
</dbReference>
<dbReference type="PANTHER" id="PTHR11042">
    <property type="entry name" value="EUKARYOTIC TRANSLATION INITIATION FACTOR 2-ALPHA KINASE EIF2-ALPHA KINASE -RELATED"/>
    <property type="match status" value="1"/>
</dbReference>
<keyword evidence="2 5" id="KW-0547">Nucleotide-binding</keyword>
<reference evidence="7 8" key="2">
    <citation type="submission" date="2014-03" db="EMBL/GenBank/DDBJ databases">
        <title>The Genome Sequence of Anncaliia algerae insect isolate PRA339.</title>
        <authorList>
            <consortium name="The Broad Institute Genome Sequencing Platform"/>
            <consortium name="The Broad Institute Genome Sequencing Center for Infectious Disease"/>
            <person name="Cuomo C."/>
            <person name="Becnel J."/>
            <person name="Sanscrainte N."/>
            <person name="Walker B."/>
            <person name="Young S.K."/>
            <person name="Zeng Q."/>
            <person name="Gargeya S."/>
            <person name="Fitzgerald M."/>
            <person name="Haas B."/>
            <person name="Abouelleil A."/>
            <person name="Alvarado L."/>
            <person name="Arachchi H.M."/>
            <person name="Berlin A.M."/>
            <person name="Chapman S.B."/>
            <person name="Dewar J."/>
            <person name="Goldberg J."/>
            <person name="Griggs A."/>
            <person name="Gujja S."/>
            <person name="Hansen M."/>
            <person name="Howarth C."/>
            <person name="Imamovic A."/>
            <person name="Larimer J."/>
            <person name="McCowan C."/>
            <person name="Murphy C."/>
            <person name="Neiman D."/>
            <person name="Pearson M."/>
            <person name="Priest M."/>
            <person name="Roberts A."/>
            <person name="Saif S."/>
            <person name="Shea T."/>
            <person name="Sisk P."/>
            <person name="Sykes S."/>
            <person name="Wortman J."/>
            <person name="Nusbaum C."/>
            <person name="Birren B."/>
        </authorList>
    </citation>
    <scope>NUCLEOTIDE SEQUENCE [LARGE SCALE GENOMIC DNA]</scope>
    <source>
        <strain evidence="7 8">PRA339</strain>
    </source>
</reference>
<dbReference type="GO" id="GO:0004674">
    <property type="term" value="F:protein serine/threonine kinase activity"/>
    <property type="evidence" value="ECO:0007669"/>
    <property type="project" value="UniProtKB-KW"/>
</dbReference>
<name>A0A059F1X9_9MICR</name>
<keyword evidence="4 5" id="KW-0067">ATP-binding</keyword>
<proteinExistence type="predicted"/>
<dbReference type="GO" id="GO:0005634">
    <property type="term" value="C:nucleus"/>
    <property type="evidence" value="ECO:0007669"/>
    <property type="project" value="TreeGrafter"/>
</dbReference>
<evidence type="ECO:0000256" key="5">
    <source>
        <dbReference type="PROSITE-ProRule" id="PRU10141"/>
    </source>
</evidence>
<dbReference type="SUPFAM" id="SSF56112">
    <property type="entry name" value="Protein kinase-like (PK-like)"/>
    <property type="match status" value="1"/>
</dbReference>
<dbReference type="InterPro" id="IPR011009">
    <property type="entry name" value="Kinase-like_dom_sf"/>
</dbReference>
<keyword evidence="8" id="KW-1185">Reference proteome</keyword>
<dbReference type="EMBL" id="KK365145">
    <property type="protein sequence ID" value="KCZ81298.1"/>
    <property type="molecule type" value="Genomic_DNA"/>
</dbReference>
<dbReference type="Proteomes" id="UP000030655">
    <property type="component" value="Unassembled WGS sequence"/>
</dbReference>
<dbReference type="OrthoDB" id="2188637at2759"/>
<dbReference type="STRING" id="1288291.A0A059F1X9"/>
<dbReference type="InterPro" id="IPR000719">
    <property type="entry name" value="Prot_kinase_dom"/>
</dbReference>
<dbReference type="InterPro" id="IPR008266">
    <property type="entry name" value="Tyr_kinase_AS"/>
</dbReference>
<dbReference type="AlphaFoldDB" id="A0A059F1X9"/>
<dbReference type="Gene3D" id="1.10.510.10">
    <property type="entry name" value="Transferase(Phosphotransferase) domain 1"/>
    <property type="match status" value="1"/>
</dbReference>
<dbReference type="PROSITE" id="PS00109">
    <property type="entry name" value="PROTEIN_KINASE_TYR"/>
    <property type="match status" value="1"/>
</dbReference>
<accession>A0A059F1X9</accession>
<evidence type="ECO:0000313" key="7">
    <source>
        <dbReference type="EMBL" id="KCZ81298.1"/>
    </source>
</evidence>
<dbReference type="GO" id="GO:0005524">
    <property type="term" value="F:ATP binding"/>
    <property type="evidence" value="ECO:0007669"/>
    <property type="project" value="UniProtKB-UniRule"/>
</dbReference>
<dbReference type="PROSITE" id="PS00107">
    <property type="entry name" value="PROTEIN_KINASE_ATP"/>
    <property type="match status" value="1"/>
</dbReference>
<dbReference type="PROSITE" id="PS50011">
    <property type="entry name" value="PROTEIN_KINASE_DOM"/>
    <property type="match status" value="1"/>
</dbReference>
<dbReference type="InterPro" id="IPR017441">
    <property type="entry name" value="Protein_kinase_ATP_BS"/>
</dbReference>
<feature type="binding site" evidence="5">
    <location>
        <position position="40"/>
    </location>
    <ligand>
        <name>ATP</name>
        <dbReference type="ChEBI" id="CHEBI:30616"/>
    </ligand>
</feature>
<dbReference type="SMART" id="SM00220">
    <property type="entry name" value="S_TKc"/>
    <property type="match status" value="1"/>
</dbReference>
<feature type="domain" description="Protein kinase" evidence="6">
    <location>
        <begin position="11"/>
        <end position="357"/>
    </location>
</feature>
<keyword evidence="1" id="KW-0808">Transferase</keyword>
<evidence type="ECO:0000313" key="8">
    <source>
        <dbReference type="Proteomes" id="UP000030655"/>
    </source>
</evidence>
<dbReference type="HOGENOM" id="CLU_776073_0_0_1"/>
<keyword evidence="7" id="KW-0723">Serine/threonine-protein kinase</keyword>
<organism evidence="7 8">
    <name type="scientific">Anncaliia algerae PRA339</name>
    <dbReference type="NCBI Taxonomy" id="1288291"/>
    <lineage>
        <taxon>Eukaryota</taxon>
        <taxon>Fungi</taxon>
        <taxon>Fungi incertae sedis</taxon>
        <taxon>Microsporidia</taxon>
        <taxon>Tubulinosematoidea</taxon>
        <taxon>Tubulinosematidae</taxon>
        <taxon>Anncaliia</taxon>
    </lineage>
</organism>
<sequence>MQNYNNLLSSFEVVEFIGTGAMSYVYKIQHKKSKRFYALKEVFLERKNDILTVISEKNIAHQDINHPNLLDYQSVVVSTRMECLKKFHHKEEKSVVSKNTLIDYGINSVCWQRPSSTLTNESVDKEVQFCNKFKENICDSNEEISLQLSAKTKGEPKKKRKNSVKINKTEEKYFLKNDISYKYYHYLITYYSNFTLYDFILKRNDFLFANLQLSDDLLSRMIINSLIGEEINISFINQLMINILRGVSFLHSKKIVHGDISSHNVFFVDNFIPKLGDFGDAYFGDVKDERKDLKRIGMLFFEMICPFATVSEKHYAIQDLLNKKYPVIFDTKYLKEKKIITECLSNKLRAKDILLMF</sequence>
<evidence type="ECO:0000256" key="2">
    <source>
        <dbReference type="ARBA" id="ARBA00022741"/>
    </source>
</evidence>
<protein>
    <submittedName>
        <fullName evidence="7">Serine/threonine protein kinase</fullName>
    </submittedName>
</protein>
<reference evidence="8" key="1">
    <citation type="submission" date="2013-02" db="EMBL/GenBank/DDBJ databases">
        <authorList>
            <consortium name="The Broad Institute Genome Sequencing Platform"/>
            <person name="Cuomo C."/>
            <person name="Becnel J."/>
            <person name="Sanscrainte N."/>
            <person name="Walker B."/>
            <person name="Young S.K."/>
            <person name="Zeng Q."/>
            <person name="Gargeya S."/>
            <person name="Fitzgerald M."/>
            <person name="Haas B."/>
            <person name="Abouelleil A."/>
            <person name="Alvarado L."/>
            <person name="Arachchi H.M."/>
            <person name="Berlin A.M."/>
            <person name="Chapman S.B."/>
            <person name="Dewar J."/>
            <person name="Goldberg J."/>
            <person name="Griggs A."/>
            <person name="Gujja S."/>
            <person name="Hansen M."/>
            <person name="Howarth C."/>
            <person name="Imamovic A."/>
            <person name="Larimer J."/>
            <person name="McCowan C."/>
            <person name="Murphy C."/>
            <person name="Neiman D."/>
            <person name="Pearson M."/>
            <person name="Priest M."/>
            <person name="Roberts A."/>
            <person name="Saif S."/>
            <person name="Shea T."/>
            <person name="Sisk P."/>
            <person name="Sykes S."/>
            <person name="Wortman J."/>
            <person name="Nusbaum C."/>
            <person name="Birren B."/>
        </authorList>
    </citation>
    <scope>NUCLEOTIDE SEQUENCE [LARGE SCALE GENOMIC DNA]</scope>
    <source>
        <strain evidence="8">PRA339</strain>
    </source>
</reference>
<dbReference type="VEuPathDB" id="MicrosporidiaDB:H312_01294"/>
<evidence type="ECO:0000256" key="4">
    <source>
        <dbReference type="ARBA" id="ARBA00022840"/>
    </source>
</evidence>
<gene>
    <name evidence="7" type="ORF">H312_01294</name>
</gene>
<evidence type="ECO:0000256" key="3">
    <source>
        <dbReference type="ARBA" id="ARBA00022777"/>
    </source>
</evidence>
<dbReference type="InterPro" id="IPR050339">
    <property type="entry name" value="CC_SR_Kinase"/>
</dbReference>
<dbReference type="Gene3D" id="3.30.200.20">
    <property type="entry name" value="Phosphorylase Kinase, domain 1"/>
    <property type="match status" value="1"/>
</dbReference>
<evidence type="ECO:0000256" key="1">
    <source>
        <dbReference type="ARBA" id="ARBA00022679"/>
    </source>
</evidence>
<evidence type="ECO:0000259" key="6">
    <source>
        <dbReference type="PROSITE" id="PS50011"/>
    </source>
</evidence>
<dbReference type="GO" id="GO:0005737">
    <property type="term" value="C:cytoplasm"/>
    <property type="evidence" value="ECO:0007669"/>
    <property type="project" value="TreeGrafter"/>
</dbReference>
<keyword evidence="3 7" id="KW-0418">Kinase</keyword>